<evidence type="ECO:0000313" key="5">
    <source>
        <dbReference type="Proteomes" id="UP001597079"/>
    </source>
</evidence>
<evidence type="ECO:0000313" key="4">
    <source>
        <dbReference type="EMBL" id="MFD1674960.1"/>
    </source>
</evidence>
<dbReference type="PANTHER" id="PTHR11124">
    <property type="entry name" value="VACUOLAR SORTING PROTEIN VPS29"/>
    <property type="match status" value="1"/>
</dbReference>
<dbReference type="RefSeq" id="WP_377942831.1">
    <property type="nucleotide sequence ID" value="NZ_JBHUCX010000024.1"/>
</dbReference>
<dbReference type="Gene3D" id="3.60.21.10">
    <property type="match status" value="1"/>
</dbReference>
<organism evidence="4 5">
    <name type="scientific">Alicyclobacillus fodiniaquatilis</name>
    <dbReference type="NCBI Taxonomy" id="1661150"/>
    <lineage>
        <taxon>Bacteria</taxon>
        <taxon>Bacillati</taxon>
        <taxon>Bacillota</taxon>
        <taxon>Bacilli</taxon>
        <taxon>Bacillales</taxon>
        <taxon>Alicyclobacillaceae</taxon>
        <taxon>Alicyclobacillus</taxon>
    </lineage>
</organism>
<dbReference type="EC" id="3.1.4.-" evidence="2"/>
<sequence>MKLCIVSDTHLLQHELHAAALLSPDVDLFLHAGDETVDAIWLAKQVDVPVQGVAGNCDVPTSTYPIERVVDAGVRIYLTHGHRLGVNSSLDALAARAREIGATIAVYGHTHIAMVKEVDGVLLINPGSLSASRGGFKVCTYAVLTVDVQAGKVVCKVDHQTTDGRTLSSFVTSITK</sequence>
<dbReference type="Pfam" id="PF12850">
    <property type="entry name" value="Metallophos_2"/>
    <property type="match status" value="1"/>
</dbReference>
<dbReference type="EMBL" id="JBHUCX010000024">
    <property type="protein sequence ID" value="MFD1674960.1"/>
    <property type="molecule type" value="Genomic_DNA"/>
</dbReference>
<gene>
    <name evidence="4" type="ORF">ACFSB2_09660</name>
</gene>
<evidence type="ECO:0000259" key="3">
    <source>
        <dbReference type="Pfam" id="PF12850"/>
    </source>
</evidence>
<dbReference type="InterPro" id="IPR029052">
    <property type="entry name" value="Metallo-depent_PP-like"/>
</dbReference>
<comment type="similarity">
    <text evidence="1 2">Belongs to the metallophosphoesterase superfamily. YfcE family.</text>
</comment>
<keyword evidence="2" id="KW-0479">Metal-binding</keyword>
<comment type="caution">
    <text evidence="4">The sequence shown here is derived from an EMBL/GenBank/DDBJ whole genome shotgun (WGS) entry which is preliminary data.</text>
</comment>
<reference evidence="5" key="1">
    <citation type="journal article" date="2019" name="Int. J. Syst. Evol. Microbiol.">
        <title>The Global Catalogue of Microorganisms (GCM) 10K type strain sequencing project: providing services to taxonomists for standard genome sequencing and annotation.</title>
        <authorList>
            <consortium name="The Broad Institute Genomics Platform"/>
            <consortium name="The Broad Institute Genome Sequencing Center for Infectious Disease"/>
            <person name="Wu L."/>
            <person name="Ma J."/>
        </authorList>
    </citation>
    <scope>NUCLEOTIDE SEQUENCE [LARGE SCALE GENOMIC DNA]</scope>
    <source>
        <strain evidence="5">CGMCC 1.12286</strain>
    </source>
</reference>
<evidence type="ECO:0000256" key="1">
    <source>
        <dbReference type="ARBA" id="ARBA00008950"/>
    </source>
</evidence>
<dbReference type="NCBIfam" id="TIGR00040">
    <property type="entry name" value="yfcE"/>
    <property type="match status" value="1"/>
</dbReference>
<accession>A0ABW4JHP6</accession>
<dbReference type="InterPro" id="IPR024654">
    <property type="entry name" value="Calcineurin-like_PHP_lpxH"/>
</dbReference>
<dbReference type="SUPFAM" id="SSF56300">
    <property type="entry name" value="Metallo-dependent phosphatases"/>
    <property type="match status" value="1"/>
</dbReference>
<protein>
    <recommendedName>
        <fullName evidence="2">Phosphoesterase</fullName>
        <ecNumber evidence="2">3.1.4.-</ecNumber>
    </recommendedName>
</protein>
<evidence type="ECO:0000256" key="2">
    <source>
        <dbReference type="RuleBase" id="RU362039"/>
    </source>
</evidence>
<dbReference type="InterPro" id="IPR000979">
    <property type="entry name" value="Phosphodiesterase_MJ0936/Vps29"/>
</dbReference>
<feature type="domain" description="Calcineurin-like phosphoesterase" evidence="3">
    <location>
        <begin position="1"/>
        <end position="147"/>
    </location>
</feature>
<comment type="cofactor">
    <cofactor evidence="2">
        <name>a divalent metal cation</name>
        <dbReference type="ChEBI" id="CHEBI:60240"/>
    </cofactor>
</comment>
<proteinExistence type="inferred from homology"/>
<keyword evidence="5" id="KW-1185">Reference proteome</keyword>
<name>A0ABW4JHP6_9BACL</name>
<dbReference type="Proteomes" id="UP001597079">
    <property type="component" value="Unassembled WGS sequence"/>
</dbReference>